<accession>A0A3M9MI76</accession>
<feature type="domain" description="DUF8017" evidence="3">
    <location>
        <begin position="142"/>
        <end position="332"/>
    </location>
</feature>
<sequence>MSESGGGGRSPEENNGQWSGGQQPWTGGQQSQPPSWSTGETRPNAGPTMSNPQSSYYDQFSAASGEGVVIPPEGGGGGGRGKVLIGVAAALVVVIAAVAIFALTRGGSSPKKAAATPAATSSLPPVTPTTWVNPTMAAGARALQAGWKAQTASGNAPGVYDVPISKDWKVDPSGWTASWGSAESVTTLAVINGPAEFGDGYCPSDKKDRTAVLGLSKIGNRDPAQAGPAVAEQFAKVLTLNADATKVTGKQGTLSAGKQITVDQGSIPALEYTITATSGAPNACEKGKTYEIRTVTFSADKQSYQLVAIRLLGVKPELSDKELDEIISTFRPN</sequence>
<dbReference type="AlphaFoldDB" id="A0A3M9MI76"/>
<evidence type="ECO:0000256" key="1">
    <source>
        <dbReference type="SAM" id="MobiDB-lite"/>
    </source>
</evidence>
<name>A0A3M9MI76_9MICO</name>
<evidence type="ECO:0000256" key="2">
    <source>
        <dbReference type="SAM" id="Phobius"/>
    </source>
</evidence>
<organism evidence="4 5">
    <name type="scientific">Flexivirga caeni</name>
    <dbReference type="NCBI Taxonomy" id="2294115"/>
    <lineage>
        <taxon>Bacteria</taxon>
        <taxon>Bacillati</taxon>
        <taxon>Actinomycetota</taxon>
        <taxon>Actinomycetes</taxon>
        <taxon>Micrococcales</taxon>
        <taxon>Dermacoccaceae</taxon>
        <taxon>Flexivirga</taxon>
    </lineage>
</organism>
<reference evidence="4 5" key="1">
    <citation type="submission" date="2018-11" db="EMBL/GenBank/DDBJ databases">
        <title>Draft genome of Simplicispira Flexivirga sp. BO-16.</title>
        <authorList>
            <person name="Im W.T."/>
        </authorList>
    </citation>
    <scope>NUCLEOTIDE SEQUENCE [LARGE SCALE GENOMIC DNA]</scope>
    <source>
        <strain evidence="4 5">BO-16</strain>
    </source>
</reference>
<proteinExistence type="predicted"/>
<protein>
    <recommendedName>
        <fullName evidence="3">DUF8017 domain-containing protein</fullName>
    </recommendedName>
</protein>
<keyword evidence="2" id="KW-0472">Membrane</keyword>
<evidence type="ECO:0000313" key="5">
    <source>
        <dbReference type="Proteomes" id="UP000271678"/>
    </source>
</evidence>
<dbReference type="Pfam" id="PF26056">
    <property type="entry name" value="DUF8017"/>
    <property type="match status" value="1"/>
</dbReference>
<keyword evidence="2" id="KW-0812">Transmembrane</keyword>
<feature type="region of interest" description="Disordered" evidence="1">
    <location>
        <begin position="108"/>
        <end position="128"/>
    </location>
</feature>
<dbReference type="Proteomes" id="UP000271678">
    <property type="component" value="Unassembled WGS sequence"/>
</dbReference>
<feature type="transmembrane region" description="Helical" evidence="2">
    <location>
        <begin position="83"/>
        <end position="103"/>
    </location>
</feature>
<gene>
    <name evidence="4" type="ORF">EFY87_00735</name>
</gene>
<keyword evidence="5" id="KW-1185">Reference proteome</keyword>
<dbReference type="RefSeq" id="WP_123269396.1">
    <property type="nucleotide sequence ID" value="NZ_RJJQ01000001.1"/>
</dbReference>
<feature type="compositionally biased region" description="Polar residues" evidence="1">
    <location>
        <begin position="20"/>
        <end position="58"/>
    </location>
</feature>
<dbReference type="InterPro" id="IPR058330">
    <property type="entry name" value="DUF8017"/>
</dbReference>
<dbReference type="OrthoDB" id="3614545at2"/>
<dbReference type="EMBL" id="RJJQ01000001">
    <property type="protein sequence ID" value="RNI25204.1"/>
    <property type="molecule type" value="Genomic_DNA"/>
</dbReference>
<evidence type="ECO:0000259" key="3">
    <source>
        <dbReference type="Pfam" id="PF26056"/>
    </source>
</evidence>
<keyword evidence="2" id="KW-1133">Transmembrane helix</keyword>
<feature type="region of interest" description="Disordered" evidence="1">
    <location>
        <begin position="1"/>
        <end position="58"/>
    </location>
</feature>
<comment type="caution">
    <text evidence="4">The sequence shown here is derived from an EMBL/GenBank/DDBJ whole genome shotgun (WGS) entry which is preliminary data.</text>
</comment>
<evidence type="ECO:0000313" key="4">
    <source>
        <dbReference type="EMBL" id="RNI25204.1"/>
    </source>
</evidence>